<gene>
    <name evidence="1" type="ORF">ACFPYN_17000</name>
</gene>
<sequence length="183" mass="20879">MNKKVMTKRITVIILIFIFVFIWGMGERASSYSEPSEALFASDQDMVLIPGYKMNDEALYFFIKDKKYLGAAYVKKGLFGWKTGVLTWGSSDFKASSDNLNSYSGHGENLIYGLIKNGDERMIKMGEHEAKLLNLEMLPNSTVQEYQLQDMYIWYFESEITLDSGEIKLLNKSTGEQLDSVTN</sequence>
<accession>A0ABW1LBS5</accession>
<dbReference type="Proteomes" id="UP001596170">
    <property type="component" value="Unassembled WGS sequence"/>
</dbReference>
<evidence type="ECO:0000313" key="1">
    <source>
        <dbReference type="EMBL" id="MFC6041128.1"/>
    </source>
</evidence>
<reference evidence="2" key="1">
    <citation type="journal article" date="2019" name="Int. J. Syst. Evol. Microbiol.">
        <title>The Global Catalogue of Microorganisms (GCM) 10K type strain sequencing project: providing services to taxonomists for standard genome sequencing and annotation.</title>
        <authorList>
            <consortium name="The Broad Institute Genomics Platform"/>
            <consortium name="The Broad Institute Genome Sequencing Center for Infectious Disease"/>
            <person name="Wu L."/>
            <person name="Ma J."/>
        </authorList>
    </citation>
    <scope>NUCLEOTIDE SEQUENCE [LARGE SCALE GENOMIC DNA]</scope>
    <source>
        <strain evidence="2">CCUG 54527</strain>
    </source>
</reference>
<comment type="caution">
    <text evidence="1">The sequence shown here is derived from an EMBL/GenBank/DDBJ whole genome shotgun (WGS) entry which is preliminary data.</text>
</comment>
<protein>
    <submittedName>
        <fullName evidence="1">Aspartyl-tRNA synthetase</fullName>
    </submittedName>
</protein>
<organism evidence="1 2">
    <name type="scientific">Paenisporosarcina macmurdoensis</name>
    <dbReference type="NCBI Taxonomy" id="212659"/>
    <lineage>
        <taxon>Bacteria</taxon>
        <taxon>Bacillati</taxon>
        <taxon>Bacillota</taxon>
        <taxon>Bacilli</taxon>
        <taxon>Bacillales</taxon>
        <taxon>Caryophanaceae</taxon>
        <taxon>Paenisporosarcina</taxon>
    </lineage>
</organism>
<name>A0ABW1LBS5_9BACL</name>
<dbReference type="EMBL" id="JBHSRI010000025">
    <property type="protein sequence ID" value="MFC6041128.1"/>
    <property type="molecule type" value="Genomic_DNA"/>
</dbReference>
<proteinExistence type="predicted"/>
<dbReference type="RefSeq" id="WP_377735786.1">
    <property type="nucleotide sequence ID" value="NZ_JBHSRI010000025.1"/>
</dbReference>
<evidence type="ECO:0000313" key="2">
    <source>
        <dbReference type="Proteomes" id="UP001596170"/>
    </source>
</evidence>
<keyword evidence="2" id="KW-1185">Reference proteome</keyword>